<feature type="domain" description="Sortilin N-terminal" evidence="2">
    <location>
        <begin position="28"/>
        <end position="136"/>
    </location>
</feature>
<dbReference type="PANTHER" id="PTHR43739">
    <property type="entry name" value="XYLOGLUCANASE (EUROFUNG)"/>
    <property type="match status" value="1"/>
</dbReference>
<dbReference type="PANTHER" id="PTHR43739:SF5">
    <property type="entry name" value="EXO-ALPHA-SIALIDASE"/>
    <property type="match status" value="1"/>
</dbReference>
<dbReference type="GO" id="GO:0010411">
    <property type="term" value="P:xyloglucan metabolic process"/>
    <property type="evidence" value="ECO:0007669"/>
    <property type="project" value="TreeGrafter"/>
</dbReference>
<dbReference type="SUPFAM" id="SSF110296">
    <property type="entry name" value="Oligoxyloglucan reducing end-specific cellobiohydrolase"/>
    <property type="match status" value="1"/>
</dbReference>
<comment type="caution">
    <text evidence="3">The sequence shown here is derived from an EMBL/GenBank/DDBJ whole genome shotgun (WGS) entry which is preliminary data.</text>
</comment>
<keyword evidence="4" id="KW-1185">Reference proteome</keyword>
<evidence type="ECO:0000313" key="3">
    <source>
        <dbReference type="EMBL" id="ETX08075.1"/>
    </source>
</evidence>
<proteinExistence type="predicted"/>
<reference evidence="3 4" key="1">
    <citation type="journal article" date="2014" name="Nature">
        <title>An environmental bacterial taxon with a large and distinct metabolic repertoire.</title>
        <authorList>
            <person name="Wilson M.C."/>
            <person name="Mori T."/>
            <person name="Ruckert C."/>
            <person name="Uria A.R."/>
            <person name="Helf M.J."/>
            <person name="Takada K."/>
            <person name="Gernert C."/>
            <person name="Steffens U.A."/>
            <person name="Heycke N."/>
            <person name="Schmitt S."/>
            <person name="Rinke C."/>
            <person name="Helfrich E.J."/>
            <person name="Brachmann A.O."/>
            <person name="Gurgui C."/>
            <person name="Wakimoto T."/>
            <person name="Kracht M."/>
            <person name="Crusemann M."/>
            <person name="Hentschel U."/>
            <person name="Abe I."/>
            <person name="Matsunaga S."/>
            <person name="Kalinowski J."/>
            <person name="Takeyama H."/>
            <person name="Piel J."/>
        </authorList>
    </citation>
    <scope>NUCLEOTIDE SEQUENCE [LARGE SCALE GENOMIC DNA]</scope>
    <source>
        <strain evidence="4">TSY2</strain>
    </source>
</reference>
<evidence type="ECO:0000256" key="1">
    <source>
        <dbReference type="ARBA" id="ARBA00022737"/>
    </source>
</evidence>
<dbReference type="HOGENOM" id="CLU_058803_0_0_7"/>
<dbReference type="Pfam" id="PF15902">
    <property type="entry name" value="Sortilin-Vps10"/>
    <property type="match status" value="1"/>
</dbReference>
<accession>W4MCZ4</accession>
<dbReference type="Gene3D" id="2.130.10.10">
    <property type="entry name" value="YVTN repeat-like/Quinoprotein amine dehydrogenase"/>
    <property type="match status" value="2"/>
</dbReference>
<organism evidence="3 4">
    <name type="scientific">Candidatus Entotheonella gemina</name>
    <dbReference type="NCBI Taxonomy" id="1429439"/>
    <lineage>
        <taxon>Bacteria</taxon>
        <taxon>Pseudomonadati</taxon>
        <taxon>Nitrospinota/Tectimicrobiota group</taxon>
        <taxon>Candidatus Tectimicrobiota</taxon>
        <taxon>Candidatus Entotheonellia</taxon>
        <taxon>Candidatus Entotheonellales</taxon>
        <taxon>Candidatus Entotheonellaceae</taxon>
        <taxon>Candidatus Entotheonella</taxon>
    </lineage>
</organism>
<protein>
    <recommendedName>
        <fullName evidence="2">Sortilin N-terminal domain-containing protein</fullName>
    </recommendedName>
</protein>
<evidence type="ECO:0000259" key="2">
    <source>
        <dbReference type="Pfam" id="PF15902"/>
    </source>
</evidence>
<dbReference type="InterPro" id="IPR031778">
    <property type="entry name" value="Sortilin_N"/>
</dbReference>
<name>W4MCZ4_9BACT</name>
<dbReference type="InterPro" id="IPR015943">
    <property type="entry name" value="WD40/YVTN_repeat-like_dom_sf"/>
</dbReference>
<dbReference type="Proteomes" id="UP000019140">
    <property type="component" value="Unassembled WGS sequence"/>
</dbReference>
<dbReference type="InterPro" id="IPR052025">
    <property type="entry name" value="Xyloglucanase_GH74"/>
</dbReference>
<dbReference type="AlphaFoldDB" id="W4MCZ4"/>
<dbReference type="CDD" id="cd15482">
    <property type="entry name" value="Sialidase_non-viral"/>
    <property type="match status" value="1"/>
</dbReference>
<gene>
    <name evidence="3" type="ORF">ETSY2_07580</name>
</gene>
<sequence length="300" mass="32431">MWNETQVFALTPHPHDAKVIFAGAHDGIYRSGDGGVTFDAIDSPLSGKAIWSVAVDPVHPDTIFAGTRPGAIFRSRDGGQQWEPLNAHFADACPNVRFPRVLSLVVDPSDPQKVWAGAEVDGVRRSLDGGETWETTGSAMTPGTIGQQLNNPDIHGIVVSSASPTTVLVSTPREIFASTDTGENWQPLGVQNHFPMPYCRSLALKTDDPNVLFVANGDGAAGETGTVQRSKDRGQTWETLPLPVVPNTPIWTFATHAADPDLMVTCSHYGQVLISEDAGDSWRKVKREFSEIRALAWVPL</sequence>
<evidence type="ECO:0000313" key="4">
    <source>
        <dbReference type="Proteomes" id="UP000019140"/>
    </source>
</evidence>
<dbReference type="EMBL" id="AZHX01000310">
    <property type="protein sequence ID" value="ETX08075.1"/>
    <property type="molecule type" value="Genomic_DNA"/>
</dbReference>
<keyword evidence="1" id="KW-0677">Repeat</keyword>